<protein>
    <recommendedName>
        <fullName evidence="2">TNT domain-containing protein</fullName>
    </recommendedName>
</protein>
<feature type="domain" description="TNT" evidence="2">
    <location>
        <begin position="218"/>
        <end position="315"/>
    </location>
</feature>
<proteinExistence type="predicted"/>
<dbReference type="RefSeq" id="WP_111869868.1">
    <property type="nucleotide sequence ID" value="NZ_QLYX01000010.1"/>
</dbReference>
<dbReference type="Proteomes" id="UP000251891">
    <property type="component" value="Unassembled WGS sequence"/>
</dbReference>
<evidence type="ECO:0000256" key="1">
    <source>
        <dbReference type="SAM" id="Phobius"/>
    </source>
</evidence>
<reference evidence="3 4" key="1">
    <citation type="submission" date="2018-06" db="EMBL/GenBank/DDBJ databases">
        <title>Actinomadura craniellae sp. nov. isolated from marine sponge Craniella sp.</title>
        <authorList>
            <person name="Li L."/>
            <person name="Xu Q.H."/>
            <person name="Lin H.W."/>
            <person name="Lu Y.H."/>
        </authorList>
    </citation>
    <scope>NUCLEOTIDE SEQUENCE [LARGE SCALE GENOMIC DNA]</scope>
    <source>
        <strain evidence="3 4">LHW63021</strain>
    </source>
</reference>
<evidence type="ECO:0000313" key="3">
    <source>
        <dbReference type="EMBL" id="RAY13175.1"/>
    </source>
</evidence>
<evidence type="ECO:0000259" key="2">
    <source>
        <dbReference type="Pfam" id="PF14021"/>
    </source>
</evidence>
<dbReference type="AlphaFoldDB" id="A0A365H245"/>
<comment type="caution">
    <text evidence="3">The sequence shown here is derived from an EMBL/GenBank/DDBJ whole genome shotgun (WGS) entry which is preliminary data.</text>
</comment>
<dbReference type="Pfam" id="PF14021">
    <property type="entry name" value="TNT"/>
    <property type="match status" value="1"/>
</dbReference>
<organism evidence="3 4">
    <name type="scientific">Actinomadura craniellae</name>
    <dbReference type="NCBI Taxonomy" id="2231787"/>
    <lineage>
        <taxon>Bacteria</taxon>
        <taxon>Bacillati</taxon>
        <taxon>Actinomycetota</taxon>
        <taxon>Actinomycetes</taxon>
        <taxon>Streptosporangiales</taxon>
        <taxon>Thermomonosporaceae</taxon>
        <taxon>Actinomadura</taxon>
    </lineage>
</organism>
<keyword evidence="4" id="KW-1185">Reference proteome</keyword>
<sequence>MARDYDTQLLESVAVRRRRLREALLFGPERSRRTLDENITKILAGLCVAAVVCAGTLGWSFLRNQLDTQRKARAQQSQGPAPDTGAAPVPAEWVGVQVTLPMLQNALDQAQVPRDLYVLPGRQRPPADRTSSYYVLARGQNGFSVGIVEYRQGRTGAEFATEDEAYRWLYGELVVKENPPRALTPAQEAGLPGQSAALTADVRAKIAAGGGSTVTYPLTQGRLVDLFGQESGSTLFPAGVPFTGRGLPESARATVDPGVPSGYRRYRVARPFQVAASIPATGGAARLTVSPGLFPRPPVLPSVRWLLRNGYLERVTAPTVPR</sequence>
<keyword evidence="1" id="KW-0472">Membrane</keyword>
<gene>
    <name evidence="3" type="ORF">DPM19_22050</name>
</gene>
<keyword evidence="1" id="KW-1133">Transmembrane helix</keyword>
<dbReference type="InterPro" id="IPR025331">
    <property type="entry name" value="TNT"/>
</dbReference>
<feature type="transmembrane region" description="Helical" evidence="1">
    <location>
        <begin position="42"/>
        <end position="62"/>
    </location>
</feature>
<dbReference type="GO" id="GO:0050135">
    <property type="term" value="F:NADP+ nucleosidase activity"/>
    <property type="evidence" value="ECO:0007669"/>
    <property type="project" value="InterPro"/>
</dbReference>
<evidence type="ECO:0000313" key="4">
    <source>
        <dbReference type="Proteomes" id="UP000251891"/>
    </source>
</evidence>
<accession>A0A365H245</accession>
<name>A0A365H245_9ACTN</name>
<dbReference type="OrthoDB" id="4745173at2"/>
<dbReference type="EMBL" id="QLYX01000010">
    <property type="protein sequence ID" value="RAY13175.1"/>
    <property type="molecule type" value="Genomic_DNA"/>
</dbReference>
<keyword evidence="1" id="KW-0812">Transmembrane</keyword>